<dbReference type="PROSITE" id="PS50980">
    <property type="entry name" value="COA_CT_NTER"/>
    <property type="match status" value="1"/>
</dbReference>
<dbReference type="Proteomes" id="UP000006242">
    <property type="component" value="Unassembled WGS sequence"/>
</dbReference>
<evidence type="ECO:0000256" key="1">
    <source>
        <dbReference type="SAM" id="MobiDB-lite"/>
    </source>
</evidence>
<dbReference type="PROSITE" id="PS50989">
    <property type="entry name" value="COA_CT_CTER"/>
    <property type="match status" value="1"/>
</dbReference>
<organism evidence="4 5">
    <name type="scientific">Salinisphaera shabanensis E1L3A</name>
    <dbReference type="NCBI Taxonomy" id="1033802"/>
    <lineage>
        <taxon>Bacteria</taxon>
        <taxon>Pseudomonadati</taxon>
        <taxon>Pseudomonadota</taxon>
        <taxon>Gammaproteobacteria</taxon>
        <taxon>Salinisphaerales</taxon>
        <taxon>Salinisphaeraceae</taxon>
        <taxon>Salinisphaera</taxon>
    </lineage>
</organism>
<sequence>MTNPHATTRDSARPEAVAKRHGLGKRTARENIADLCDAGSFMEYGALAIAAQRSRRTLDELKHDTPADGLIGGVARINGNIFDAANTRCVVMSYDYTVLAGTQGYQNHRKTDRMVDIARRERLPVVFFTEGGGGRPGDTDAALVVNSGLEVTSFYAFARLSGQVPLIGINAGRCFAGNAAFFGCCDITIATRDANLGMAGPAMIAGGGLGEYAPEDIGPANEQAAIGVIDILVDDEAEAVATAKRCLSFFQGPSNAFQAPDSQTLSDIMPTNRRMTYDVRRIVVALADIDSMTELGASHAPNLVTAFIRIEGKPVGVLANNPRSLAGAIDSTAARKAAHFMRLCDTHGIPLLTLCDTPGIMVGPKAEQTGTVEHASQLFIAGAKVQVPWYGIVLRKAYGLGAQAMLGGHLKRPNFTVAWSSGEFGPMGVEGAVTLGFRRELEAIEDENERAARYQQLVDSMYEQGKAENVASYFEIDDVIDPADSRLWLAEALVAQ</sequence>
<reference evidence="4 5" key="1">
    <citation type="journal article" date="2011" name="J. Bacteriol.">
        <title>Genome sequence of Salinisphaera shabanensis, a gammaproteobacterium from the harsh, variable environment of the brine-seawater interface of the Shaban Deep in the Red Sea.</title>
        <authorList>
            <person name="Antunes A."/>
            <person name="Alam I."/>
            <person name="Bajic V.B."/>
            <person name="Stingl U."/>
        </authorList>
    </citation>
    <scope>NUCLEOTIDE SEQUENCE [LARGE SCALE GENOMIC DNA]</scope>
    <source>
        <strain evidence="4 5">E1L3A</strain>
    </source>
</reference>
<dbReference type="InterPro" id="IPR051047">
    <property type="entry name" value="AccD/PCCB"/>
</dbReference>
<evidence type="ECO:0000259" key="3">
    <source>
        <dbReference type="PROSITE" id="PS50989"/>
    </source>
</evidence>
<dbReference type="STRING" id="1033802.SSPSH_002246"/>
<dbReference type="InterPro" id="IPR034733">
    <property type="entry name" value="AcCoA_carboxyl_beta"/>
</dbReference>
<comment type="caution">
    <text evidence="4">The sequence shown here is derived from an EMBL/GenBank/DDBJ whole genome shotgun (WGS) entry which is preliminary data.</text>
</comment>
<dbReference type="GO" id="GO:0047154">
    <property type="term" value="F:methylmalonyl-CoA carboxytransferase activity"/>
    <property type="evidence" value="ECO:0007669"/>
    <property type="project" value="UniProtKB-EC"/>
</dbReference>
<dbReference type="eggNOG" id="COG4799">
    <property type="taxonomic scope" value="Bacteria"/>
</dbReference>
<dbReference type="Pfam" id="PF01039">
    <property type="entry name" value="Carboxyl_trans"/>
    <property type="match status" value="1"/>
</dbReference>
<dbReference type="Gene3D" id="3.90.226.10">
    <property type="entry name" value="2-enoyl-CoA Hydratase, Chain A, domain 1"/>
    <property type="match status" value="2"/>
</dbReference>
<evidence type="ECO:0000313" key="5">
    <source>
        <dbReference type="Proteomes" id="UP000006242"/>
    </source>
</evidence>
<keyword evidence="4" id="KW-0808">Transferase</keyword>
<dbReference type="InterPro" id="IPR029045">
    <property type="entry name" value="ClpP/crotonase-like_dom_sf"/>
</dbReference>
<dbReference type="PANTHER" id="PTHR43842:SF2">
    <property type="entry name" value="PROPIONYL-COA CARBOXYLASE BETA CHAIN, MITOCHONDRIAL"/>
    <property type="match status" value="1"/>
</dbReference>
<name>U2FWZ1_9GAMM</name>
<feature type="domain" description="CoA carboxyltransferase N-terminal" evidence="2">
    <location>
        <begin position="1"/>
        <end position="262"/>
    </location>
</feature>
<dbReference type="InterPro" id="IPR011762">
    <property type="entry name" value="COA_CT_N"/>
</dbReference>
<evidence type="ECO:0000259" key="2">
    <source>
        <dbReference type="PROSITE" id="PS50980"/>
    </source>
</evidence>
<evidence type="ECO:0000313" key="4">
    <source>
        <dbReference type="EMBL" id="ERJ18753.1"/>
    </source>
</evidence>
<proteinExistence type="predicted"/>
<accession>U2FWZ1</accession>
<dbReference type="SUPFAM" id="SSF52096">
    <property type="entry name" value="ClpP/crotonase"/>
    <property type="match status" value="2"/>
</dbReference>
<dbReference type="GO" id="GO:0004658">
    <property type="term" value="F:propionyl-CoA carboxylase activity"/>
    <property type="evidence" value="ECO:0007669"/>
    <property type="project" value="TreeGrafter"/>
</dbReference>
<feature type="domain" description="CoA carboxyltransferase C-terminal" evidence="3">
    <location>
        <begin position="261"/>
        <end position="496"/>
    </location>
</feature>
<dbReference type="EC" id="2.1.3.1" evidence="4"/>
<feature type="compositionally biased region" description="Basic and acidic residues" evidence="1">
    <location>
        <begin position="7"/>
        <end position="18"/>
    </location>
</feature>
<gene>
    <name evidence="4" type="ORF">SSPSH_002246</name>
</gene>
<protein>
    <submittedName>
        <fullName evidence="4">Methylmalonyl-CoA carboxyltransferase protein</fullName>
        <ecNumber evidence="4">2.1.3.1</ecNumber>
    </submittedName>
</protein>
<dbReference type="AlphaFoldDB" id="U2FWZ1"/>
<dbReference type="InterPro" id="IPR011763">
    <property type="entry name" value="COA_CT_C"/>
</dbReference>
<dbReference type="PANTHER" id="PTHR43842">
    <property type="entry name" value="PROPIONYL-COA CARBOXYLASE BETA CHAIN"/>
    <property type="match status" value="1"/>
</dbReference>
<feature type="region of interest" description="Disordered" evidence="1">
    <location>
        <begin position="1"/>
        <end position="24"/>
    </location>
</feature>
<dbReference type="EMBL" id="AFNV02000015">
    <property type="protein sequence ID" value="ERJ18753.1"/>
    <property type="molecule type" value="Genomic_DNA"/>
</dbReference>
<keyword evidence="5" id="KW-1185">Reference proteome</keyword>
<dbReference type="RefSeq" id="WP_006914534.1">
    <property type="nucleotide sequence ID" value="NZ_AFNV02000015.1"/>
</dbReference>
<dbReference type="OrthoDB" id="9803706at2"/>
<reference evidence="4 5" key="2">
    <citation type="journal article" date="2013" name="PLoS ONE">
        <title>INDIGO - INtegrated Data Warehouse of MIcrobial GenOmes with Examples from the Red Sea Extremophiles.</title>
        <authorList>
            <person name="Alam I."/>
            <person name="Antunes A."/>
            <person name="Kamau A.A."/>
            <person name="Ba Alawi W."/>
            <person name="Kalkatawi M."/>
            <person name="Stingl U."/>
            <person name="Bajic V.B."/>
        </authorList>
    </citation>
    <scope>NUCLEOTIDE SEQUENCE [LARGE SCALE GENOMIC DNA]</scope>
    <source>
        <strain evidence="4 5">E1L3A</strain>
    </source>
</reference>